<keyword evidence="6" id="KW-1185">Reference proteome</keyword>
<keyword evidence="2" id="KW-0863">Zinc-finger</keyword>
<dbReference type="InterPro" id="IPR013083">
    <property type="entry name" value="Znf_RING/FYVE/PHD"/>
</dbReference>
<keyword evidence="1" id="KW-0479">Metal-binding</keyword>
<dbReference type="CDD" id="cd16649">
    <property type="entry name" value="mRING-HC-C3HC5_CGRF1-like"/>
    <property type="match status" value="1"/>
</dbReference>
<evidence type="ECO:0000256" key="1">
    <source>
        <dbReference type="ARBA" id="ARBA00022723"/>
    </source>
</evidence>
<dbReference type="GO" id="GO:0004842">
    <property type="term" value="F:ubiquitin-protein transferase activity"/>
    <property type="evidence" value="ECO:0007669"/>
    <property type="project" value="TreeGrafter"/>
</dbReference>
<feature type="coiled-coil region" evidence="4">
    <location>
        <begin position="183"/>
        <end position="210"/>
    </location>
</feature>
<keyword evidence="4" id="KW-0175">Coiled coil</keyword>
<dbReference type="Proteomes" id="UP001293593">
    <property type="component" value="Unassembled WGS sequence"/>
</dbReference>
<evidence type="ECO:0000256" key="4">
    <source>
        <dbReference type="SAM" id="Coils"/>
    </source>
</evidence>
<dbReference type="EMBL" id="JAWXYG010000008">
    <property type="protein sequence ID" value="KAK4264346.1"/>
    <property type="molecule type" value="Genomic_DNA"/>
</dbReference>
<evidence type="ECO:0008006" key="7">
    <source>
        <dbReference type="Google" id="ProtNLM"/>
    </source>
</evidence>
<comment type="caution">
    <text evidence="5">The sequence shown here is derived from an EMBL/GenBank/DDBJ whole genome shotgun (WGS) entry which is preliminary data.</text>
</comment>
<gene>
    <name evidence="5" type="ORF">QN277_025540</name>
</gene>
<dbReference type="Pfam" id="PF13920">
    <property type="entry name" value="zf-C3HC4_3"/>
    <property type="match status" value="1"/>
</dbReference>
<proteinExistence type="predicted"/>
<name>A0AAE1J892_9FABA</name>
<dbReference type="GO" id="GO:0008270">
    <property type="term" value="F:zinc ion binding"/>
    <property type="evidence" value="ECO:0007669"/>
    <property type="project" value="UniProtKB-KW"/>
</dbReference>
<accession>A0AAE1J892</accession>
<dbReference type="PIRSF" id="PIRSF036836">
    <property type="entry name" value="RNase_bind_SBP1"/>
    <property type="match status" value="1"/>
</dbReference>
<dbReference type="FunFam" id="3.30.40.10:FF:000239">
    <property type="entry name" value="probable BOI-related E3 ubiquitin-protein ligase 2"/>
    <property type="match status" value="1"/>
</dbReference>
<evidence type="ECO:0000313" key="5">
    <source>
        <dbReference type="EMBL" id="KAK4264346.1"/>
    </source>
</evidence>
<keyword evidence="3" id="KW-0862">Zinc</keyword>
<reference evidence="5" key="1">
    <citation type="submission" date="2023-10" db="EMBL/GenBank/DDBJ databases">
        <title>Chromosome-level genome of the transformable northern wattle, Acacia crassicarpa.</title>
        <authorList>
            <person name="Massaro I."/>
            <person name="Sinha N.R."/>
            <person name="Poethig S."/>
            <person name="Leichty A.R."/>
        </authorList>
    </citation>
    <scope>NUCLEOTIDE SEQUENCE</scope>
    <source>
        <strain evidence="5">Acra3RX</strain>
        <tissue evidence="5">Leaf</tissue>
    </source>
</reference>
<protein>
    <recommendedName>
        <fullName evidence="7">RING-type domain-containing protein</fullName>
    </recommendedName>
</protein>
<dbReference type="Gene3D" id="3.30.40.10">
    <property type="entry name" value="Zinc/RING finger domain, C3HC4 (zinc finger)"/>
    <property type="match status" value="1"/>
</dbReference>
<organism evidence="5 6">
    <name type="scientific">Acacia crassicarpa</name>
    <name type="common">northern wattle</name>
    <dbReference type="NCBI Taxonomy" id="499986"/>
    <lineage>
        <taxon>Eukaryota</taxon>
        <taxon>Viridiplantae</taxon>
        <taxon>Streptophyta</taxon>
        <taxon>Embryophyta</taxon>
        <taxon>Tracheophyta</taxon>
        <taxon>Spermatophyta</taxon>
        <taxon>Magnoliopsida</taxon>
        <taxon>eudicotyledons</taxon>
        <taxon>Gunneridae</taxon>
        <taxon>Pentapetalae</taxon>
        <taxon>rosids</taxon>
        <taxon>fabids</taxon>
        <taxon>Fabales</taxon>
        <taxon>Fabaceae</taxon>
        <taxon>Caesalpinioideae</taxon>
        <taxon>mimosoid clade</taxon>
        <taxon>Acacieae</taxon>
        <taxon>Acacia</taxon>
    </lineage>
</organism>
<dbReference type="PANTHER" id="PTHR42647:SF50">
    <property type="entry name" value="BOI-RELATED E3 UBIQUITIN-PROTEIN LIGASE 1-LIKE ISOFORM X1"/>
    <property type="match status" value="1"/>
</dbReference>
<dbReference type="PANTHER" id="PTHR42647">
    <property type="entry name" value="SBP (S-RIBONUCLEASE BINDING PROTEIN) FAMILY PROTEIN"/>
    <property type="match status" value="1"/>
</dbReference>
<evidence type="ECO:0000256" key="2">
    <source>
        <dbReference type="ARBA" id="ARBA00022771"/>
    </source>
</evidence>
<dbReference type="AlphaFoldDB" id="A0AAE1J892"/>
<evidence type="ECO:0000256" key="3">
    <source>
        <dbReference type="ARBA" id="ARBA00022833"/>
    </source>
</evidence>
<sequence length="329" mass="36647">MFEGGNVYPMFSSSDGGNRLQYDIAGIPLQLFRDYRVGCDVGSVNCVGGEHNPLMETVKGGAEVGSLSREHKHPTSFNNNSFKDNVGYSGYAPNVVSTGLGLSYEENEHSSSITFAGKGIKATLPMILSLDDNLKVEIDQQKKELDCYIKFQEENTIKGLRELRLRHMVSFLSAIERGVSGKLYEKELEIENVNNKNQQLLEKIKQVSVELQSWQYRAKYNESVVNSLKNNLQQVMARSVMRRKEAHGDGESEEVASCMNTGFQGVTEHAGDSNSSKRQMNCRACKVKEVCVLMLPCRHLCLCKDCEVLIDVCPVCGIMKTASVEVFMS</sequence>
<evidence type="ECO:0000313" key="6">
    <source>
        <dbReference type="Proteomes" id="UP001293593"/>
    </source>
</evidence>